<dbReference type="PANTHER" id="PTHR47429:SF2">
    <property type="entry name" value="PROTEIN TWIN LOV 1"/>
    <property type="match status" value="1"/>
</dbReference>
<evidence type="ECO:0000313" key="5">
    <source>
        <dbReference type="EMBL" id="SDM49967.1"/>
    </source>
</evidence>
<dbReference type="PROSITE" id="PS50112">
    <property type="entry name" value="PAS"/>
    <property type="match status" value="1"/>
</dbReference>
<dbReference type="AlphaFoldDB" id="A0A1G9TQD5"/>
<keyword evidence="3" id="KW-0157">Chromophore</keyword>
<feature type="domain" description="PAS" evidence="4">
    <location>
        <begin position="85"/>
        <end position="140"/>
    </location>
</feature>
<evidence type="ECO:0000313" key="6">
    <source>
        <dbReference type="Proteomes" id="UP000198510"/>
    </source>
</evidence>
<dbReference type="Pfam" id="PF13426">
    <property type="entry name" value="PAS_9"/>
    <property type="match status" value="1"/>
</dbReference>
<dbReference type="Gene3D" id="3.30.450.20">
    <property type="entry name" value="PAS domain"/>
    <property type="match status" value="1"/>
</dbReference>
<reference evidence="5 6" key="1">
    <citation type="submission" date="2016-10" db="EMBL/GenBank/DDBJ databases">
        <authorList>
            <person name="de Groot N.N."/>
        </authorList>
    </citation>
    <scope>NUCLEOTIDE SEQUENCE [LARGE SCALE GENOMIC DNA]</scope>
    <source>
        <strain evidence="5 6">DSM 25186</strain>
    </source>
</reference>
<dbReference type="Proteomes" id="UP000198510">
    <property type="component" value="Unassembled WGS sequence"/>
</dbReference>
<name>A0A1G9TQD5_9BACT</name>
<protein>
    <submittedName>
        <fullName evidence="5">PAS domain S-box-containing protein</fullName>
    </submittedName>
</protein>
<gene>
    <name evidence="5" type="ORF">SAMN05421823_11489</name>
</gene>
<dbReference type="EMBL" id="FNFO01000014">
    <property type="protein sequence ID" value="SDM49967.1"/>
    <property type="molecule type" value="Genomic_DNA"/>
</dbReference>
<dbReference type="NCBIfam" id="TIGR00229">
    <property type="entry name" value="sensory_box"/>
    <property type="match status" value="1"/>
</dbReference>
<keyword evidence="1" id="KW-0285">Flavoprotein</keyword>
<keyword evidence="2" id="KW-0288">FMN</keyword>
<organism evidence="5 6">
    <name type="scientific">Catalinimonas alkaloidigena</name>
    <dbReference type="NCBI Taxonomy" id="1075417"/>
    <lineage>
        <taxon>Bacteria</taxon>
        <taxon>Pseudomonadati</taxon>
        <taxon>Bacteroidota</taxon>
        <taxon>Cytophagia</taxon>
        <taxon>Cytophagales</taxon>
        <taxon>Catalimonadaceae</taxon>
        <taxon>Catalinimonas</taxon>
    </lineage>
</organism>
<dbReference type="OrthoDB" id="1120715at2"/>
<dbReference type="SUPFAM" id="SSF55785">
    <property type="entry name" value="PYP-like sensor domain (PAS domain)"/>
    <property type="match status" value="1"/>
</dbReference>
<proteinExistence type="predicted"/>
<evidence type="ECO:0000259" key="4">
    <source>
        <dbReference type="PROSITE" id="PS50112"/>
    </source>
</evidence>
<sequence>MHPARHPRVAGLFLRFMDFFPAFPHEYAQPAQPHPLLSWDVYAWQSARTHHLFRQEADVLRQWQERHQWQQKLPYSLLLQPGYALVLTDAALHICWVSRSFTTLTGYRSEEVIGQRPSLLQGPATDPTTRRYLRDRLQTGKSARATLLNYRKSGAPYWCRLRIMPLLTAEQQLTHFLAIEIEA</sequence>
<dbReference type="InterPro" id="IPR035965">
    <property type="entry name" value="PAS-like_dom_sf"/>
</dbReference>
<dbReference type="PANTHER" id="PTHR47429">
    <property type="entry name" value="PROTEIN TWIN LOV 1"/>
    <property type="match status" value="1"/>
</dbReference>
<dbReference type="STRING" id="1075417.SAMN05421823_11489"/>
<accession>A0A1G9TQD5</accession>
<dbReference type="InterPro" id="IPR000014">
    <property type="entry name" value="PAS"/>
</dbReference>
<evidence type="ECO:0000256" key="1">
    <source>
        <dbReference type="ARBA" id="ARBA00022630"/>
    </source>
</evidence>
<evidence type="ECO:0000256" key="2">
    <source>
        <dbReference type="ARBA" id="ARBA00022643"/>
    </source>
</evidence>
<keyword evidence="6" id="KW-1185">Reference proteome</keyword>
<dbReference type="CDD" id="cd00130">
    <property type="entry name" value="PAS"/>
    <property type="match status" value="1"/>
</dbReference>
<evidence type="ECO:0000256" key="3">
    <source>
        <dbReference type="ARBA" id="ARBA00022991"/>
    </source>
</evidence>